<keyword evidence="2" id="KW-1185">Reference proteome</keyword>
<gene>
    <name evidence="1" type="ORF">AVEN_29882_1</name>
</gene>
<evidence type="ECO:0000313" key="1">
    <source>
        <dbReference type="EMBL" id="GBO10978.1"/>
    </source>
</evidence>
<proteinExistence type="predicted"/>
<reference evidence="1 2" key="1">
    <citation type="journal article" date="2019" name="Sci. Rep.">
        <title>Orb-weaving spider Araneus ventricosus genome elucidates the spidroin gene catalogue.</title>
        <authorList>
            <person name="Kono N."/>
            <person name="Nakamura H."/>
            <person name="Ohtoshi R."/>
            <person name="Moran D.A.P."/>
            <person name="Shinohara A."/>
            <person name="Yoshida Y."/>
            <person name="Fujiwara M."/>
            <person name="Mori M."/>
            <person name="Tomita M."/>
            <person name="Arakawa K."/>
        </authorList>
    </citation>
    <scope>NUCLEOTIDE SEQUENCE [LARGE SCALE GENOMIC DNA]</scope>
</reference>
<comment type="caution">
    <text evidence="1">The sequence shown here is derived from an EMBL/GenBank/DDBJ whole genome shotgun (WGS) entry which is preliminary data.</text>
</comment>
<dbReference type="AlphaFoldDB" id="A0A4Y2UDS5"/>
<dbReference type="Proteomes" id="UP000499080">
    <property type="component" value="Unassembled WGS sequence"/>
</dbReference>
<evidence type="ECO:0000313" key="2">
    <source>
        <dbReference type="Proteomes" id="UP000499080"/>
    </source>
</evidence>
<sequence length="85" mass="9345">MTRTTPELAASSLSFLATPAGGCVTITCDLACNRFTYAAALQRNRVSNLKPSFPEAETLPLGQRAAIVYKDICFHESHFKLIHFL</sequence>
<accession>A0A4Y2UDS5</accession>
<dbReference type="EMBL" id="BGPR01035937">
    <property type="protein sequence ID" value="GBO10978.1"/>
    <property type="molecule type" value="Genomic_DNA"/>
</dbReference>
<name>A0A4Y2UDS5_ARAVE</name>
<protein>
    <submittedName>
        <fullName evidence="1">Uncharacterized protein</fullName>
    </submittedName>
</protein>
<organism evidence="1 2">
    <name type="scientific">Araneus ventricosus</name>
    <name type="common">Orbweaver spider</name>
    <name type="synonym">Epeira ventricosa</name>
    <dbReference type="NCBI Taxonomy" id="182803"/>
    <lineage>
        <taxon>Eukaryota</taxon>
        <taxon>Metazoa</taxon>
        <taxon>Ecdysozoa</taxon>
        <taxon>Arthropoda</taxon>
        <taxon>Chelicerata</taxon>
        <taxon>Arachnida</taxon>
        <taxon>Araneae</taxon>
        <taxon>Araneomorphae</taxon>
        <taxon>Entelegynae</taxon>
        <taxon>Araneoidea</taxon>
        <taxon>Araneidae</taxon>
        <taxon>Araneus</taxon>
    </lineage>
</organism>